<dbReference type="Proteomes" id="UP000599391">
    <property type="component" value="Unassembled WGS sequence"/>
</dbReference>
<sequence>MNEQFHKPNILIISRVFLPDIGGIQEYAYNRCLQDPESVIILSSQCKNDREFDRMQEFPIYRWSMPVLESFGMFGTIFKQILNMFWSVLLAVRLHQRYQYRYIEWCHGYDFPALLLLSYLLPVECFIYLHGDDVLCPQKNPILRWLFEWTLQRTKIIVCNSNFTQNYLKEHFQVKRPIQIIHPTFRLEKFGQLNLNQQNLLRSQIRQKHQIPQEAIVILSVGRLVKRKGFDRVIQNLPALLAEGIDVYYLICGQGHMESELRQLAEKLGVTSRVIFAGFVIDEELAGYYAACDLFSMLTFLDTKSKSIEGFGIVYLEAGYFGKPVIASRIGGVVDAVFHGENGLLADPNYPEEILLNMHHLCTDETLRQRLGKKGQELATRNNLHRRLYQINA</sequence>
<dbReference type="Pfam" id="PF13439">
    <property type="entry name" value="Glyco_transf_4"/>
    <property type="match status" value="1"/>
</dbReference>
<dbReference type="PANTHER" id="PTHR45947:SF3">
    <property type="entry name" value="SULFOQUINOVOSYL TRANSFERASE SQD2"/>
    <property type="match status" value="1"/>
</dbReference>
<dbReference type="InterPro" id="IPR028098">
    <property type="entry name" value="Glyco_trans_4-like_N"/>
</dbReference>
<dbReference type="SUPFAM" id="SSF53756">
    <property type="entry name" value="UDP-Glycosyltransferase/glycogen phosphorylase"/>
    <property type="match status" value="1"/>
</dbReference>
<accession>A0A8J7HI50</accession>
<name>A0A8J7HI50_9CYAN</name>
<dbReference type="GO" id="GO:0016758">
    <property type="term" value="F:hexosyltransferase activity"/>
    <property type="evidence" value="ECO:0007669"/>
    <property type="project" value="TreeGrafter"/>
</dbReference>
<keyword evidence="4" id="KW-1185">Reference proteome</keyword>
<dbReference type="RefSeq" id="WP_225894087.1">
    <property type="nucleotide sequence ID" value="NZ_JAECZB010000020.1"/>
</dbReference>
<comment type="caution">
    <text evidence="3">The sequence shown here is derived from an EMBL/GenBank/DDBJ whole genome shotgun (WGS) entry which is preliminary data.</text>
</comment>
<dbReference type="CDD" id="cd03801">
    <property type="entry name" value="GT4_PimA-like"/>
    <property type="match status" value="1"/>
</dbReference>
<organism evidence="3 4">
    <name type="scientific">Atlanticothrix silvestris CENA357</name>
    <dbReference type="NCBI Taxonomy" id="1725252"/>
    <lineage>
        <taxon>Bacteria</taxon>
        <taxon>Bacillati</taxon>
        <taxon>Cyanobacteriota</taxon>
        <taxon>Cyanophyceae</taxon>
        <taxon>Nostocales</taxon>
        <taxon>Nodulariaceae</taxon>
        <taxon>Atlanticothrix</taxon>
        <taxon>Atlanticothrix silvestris</taxon>
    </lineage>
</organism>
<proteinExistence type="predicted"/>
<reference evidence="3 4" key="1">
    <citation type="journal article" date="2021" name="Int. J. Syst. Evol. Microbiol.">
        <title>Amazonocrinis nigriterrae gen. nov., sp. nov., Atlanticothrix silvestris gen. nov., sp. nov. and Dendronalium phyllosphericum gen. nov., sp. nov., nostocacean cyanobacteria from Brazilian environments.</title>
        <authorList>
            <person name="Alvarenga D.O."/>
            <person name="Andreote A.P.D."/>
            <person name="Branco L.H.Z."/>
            <person name="Delbaje E."/>
            <person name="Cruz R.B."/>
            <person name="Varani A.M."/>
            <person name="Fiore M.F."/>
        </authorList>
    </citation>
    <scope>NUCLEOTIDE SEQUENCE [LARGE SCALE GENOMIC DNA]</scope>
    <source>
        <strain evidence="3 4">CENA357</strain>
    </source>
</reference>
<evidence type="ECO:0000313" key="4">
    <source>
        <dbReference type="Proteomes" id="UP000599391"/>
    </source>
</evidence>
<dbReference type="EMBL" id="JAECZB010000020">
    <property type="protein sequence ID" value="MBH8552828.1"/>
    <property type="molecule type" value="Genomic_DNA"/>
</dbReference>
<gene>
    <name evidence="3" type="ORF">I8751_10700</name>
</gene>
<evidence type="ECO:0000259" key="2">
    <source>
        <dbReference type="Pfam" id="PF13439"/>
    </source>
</evidence>
<dbReference type="InterPro" id="IPR001296">
    <property type="entry name" value="Glyco_trans_1"/>
</dbReference>
<dbReference type="AlphaFoldDB" id="A0A8J7HI50"/>
<evidence type="ECO:0000313" key="3">
    <source>
        <dbReference type="EMBL" id="MBH8552828.1"/>
    </source>
</evidence>
<dbReference type="InterPro" id="IPR050194">
    <property type="entry name" value="Glycosyltransferase_grp1"/>
</dbReference>
<evidence type="ECO:0000259" key="1">
    <source>
        <dbReference type="Pfam" id="PF00534"/>
    </source>
</evidence>
<feature type="domain" description="Glycosyltransferase subfamily 4-like N-terminal" evidence="2">
    <location>
        <begin position="69"/>
        <end position="184"/>
    </location>
</feature>
<dbReference type="Pfam" id="PF00534">
    <property type="entry name" value="Glycos_transf_1"/>
    <property type="match status" value="1"/>
</dbReference>
<dbReference type="Gene3D" id="3.40.50.2000">
    <property type="entry name" value="Glycogen Phosphorylase B"/>
    <property type="match status" value="2"/>
</dbReference>
<dbReference type="PANTHER" id="PTHR45947">
    <property type="entry name" value="SULFOQUINOVOSYL TRANSFERASE SQD2"/>
    <property type="match status" value="1"/>
</dbReference>
<feature type="domain" description="Glycosyl transferase family 1" evidence="1">
    <location>
        <begin position="203"/>
        <end position="377"/>
    </location>
</feature>
<protein>
    <submittedName>
        <fullName evidence="3">Glycosyltransferase family 4 protein</fullName>
    </submittedName>
</protein>